<organism evidence="1">
    <name type="scientific">Thermofilum pendens</name>
    <dbReference type="NCBI Taxonomy" id="2269"/>
    <lineage>
        <taxon>Archaea</taxon>
        <taxon>Thermoproteota</taxon>
        <taxon>Thermoprotei</taxon>
        <taxon>Thermofilales</taxon>
        <taxon>Thermofilaceae</taxon>
        <taxon>Thermofilum</taxon>
    </lineage>
</organism>
<dbReference type="AlphaFoldDB" id="A0A7J3X8F4"/>
<name>A0A7J3X8F4_THEPE</name>
<proteinExistence type="predicted"/>
<gene>
    <name evidence="1" type="ORF">ENM88_07020</name>
</gene>
<accession>A0A7J3X8F4</accession>
<comment type="caution">
    <text evidence="1">The sequence shown here is derived from an EMBL/GenBank/DDBJ whole genome shotgun (WGS) entry which is preliminary data.</text>
</comment>
<evidence type="ECO:0000313" key="1">
    <source>
        <dbReference type="EMBL" id="HHP05476.1"/>
    </source>
</evidence>
<dbReference type="EMBL" id="DRZM01000206">
    <property type="protein sequence ID" value="HHP05476.1"/>
    <property type="molecule type" value="Genomic_DNA"/>
</dbReference>
<reference evidence="1" key="1">
    <citation type="journal article" date="2020" name="mSystems">
        <title>Genome- and Community-Level Interaction Insights into Carbon Utilization and Element Cycling Functions of Hydrothermarchaeota in Hydrothermal Sediment.</title>
        <authorList>
            <person name="Zhou Z."/>
            <person name="Liu Y."/>
            <person name="Xu W."/>
            <person name="Pan J."/>
            <person name="Luo Z.H."/>
            <person name="Li M."/>
        </authorList>
    </citation>
    <scope>NUCLEOTIDE SEQUENCE [LARGE SCALE GENOMIC DNA]</scope>
    <source>
        <strain evidence="1">SpSt-1125</strain>
    </source>
</reference>
<protein>
    <submittedName>
        <fullName evidence="1">Uncharacterized protein</fullName>
    </submittedName>
</protein>
<sequence length="336" mass="37618">MAIRFGSILERGLGSAFYCWVREPLEEGGERFRLEDPERFWQVSWSQRKYTEFALARYVKPRGMITVSLRSRETFRYGVFQLNARLPDWGPEGPMLWFGFEAEDLFGGGVAHFMLQGSTLKAFAGAWLIPLSLRLPAPGDLAAERHTYTVKVHRNIALWFIDFKLVAAVALVDSEQPLALHEGEPYSVGATQLRPGSSLAVLIDIDGGPIDREWVWDDLHPWSIRVLDGDEQPNLVLKLYRHSSEDLVEGLLRGPVVSHPIPAAGSEVEIALAADVAGDARVEACSLSGEWFELEELELRAGRPLRWRARVGAPFIRVAVEPRGEGRVKLAEAYVS</sequence>